<protein>
    <submittedName>
        <fullName evidence="1">Uncharacterized protein</fullName>
    </submittedName>
</protein>
<dbReference type="EMBL" id="MT141554">
    <property type="protein sequence ID" value="QJA66399.1"/>
    <property type="molecule type" value="Genomic_DNA"/>
</dbReference>
<evidence type="ECO:0000313" key="1">
    <source>
        <dbReference type="EMBL" id="QJA66399.1"/>
    </source>
</evidence>
<accession>A0A6M3J8H8</accession>
<gene>
    <name evidence="1" type="ORF">MM415B00353_0046</name>
</gene>
<organism evidence="1">
    <name type="scientific">viral metagenome</name>
    <dbReference type="NCBI Taxonomy" id="1070528"/>
    <lineage>
        <taxon>unclassified sequences</taxon>
        <taxon>metagenomes</taxon>
        <taxon>organismal metagenomes</taxon>
    </lineage>
</organism>
<reference evidence="1" key="1">
    <citation type="submission" date="2020-03" db="EMBL/GenBank/DDBJ databases">
        <title>The deep terrestrial virosphere.</title>
        <authorList>
            <person name="Holmfeldt K."/>
            <person name="Nilsson E."/>
            <person name="Simone D."/>
            <person name="Lopez-Fernandez M."/>
            <person name="Wu X."/>
            <person name="de Brujin I."/>
            <person name="Lundin D."/>
            <person name="Andersson A."/>
            <person name="Bertilsson S."/>
            <person name="Dopson M."/>
        </authorList>
    </citation>
    <scope>NUCLEOTIDE SEQUENCE</scope>
    <source>
        <strain evidence="1">MM415B00353</strain>
    </source>
</reference>
<dbReference type="AlphaFoldDB" id="A0A6M3J8H8"/>
<proteinExistence type="predicted"/>
<name>A0A6M3J8H8_9ZZZZ</name>
<sequence length="857" mass="93561">MPNTDLEKALAALKEADRQGNVEDAQKLAQLADKLRKTETIKPEQKNLGMGPFINRGLSSIGVTEGASSQIRQGLRAVGIAAAEREPENFMEAAGQGIGEAASWLLPMGAASKLLARGSGLAATVARDIMSTMSKYPKTSMLSEVTGGAGAGMGRKAEKEGMPFGEIAGGVAGSLSPEALAFSPAKIAARTGKNILSKATLPFTEAGATYRASEFLKKQVVSPEETANVLGLASIGNTPPPIQTGEKRIVALYNKLRTLDPATDAVTTEGITKSMFQLEQEMRALGYDSPEILKDVIGRRVKALESNIDGKIVEALGKAQSKLDVLPTTKSKGSESSIVRSELDMVAKEDYKIVEDIWKQVREIKDIKINYTGAQRRYKEIVEDLAEAQKVDIPVVLKKSFVAKKQPDFEPGKNLPEKIEIKEIQGLRSKLLEEARIARKNGKWNKARISEQMADALLDDMGANAKNIKTPEGELLNMALDATRMWKDRFEKGIVGKIRGYDKSGVPAIDPTLTLDVSIGRMAEKGAVDLSKVVVTPEARKATERYLGRSFSDFALNRKTMKLDPIKARKWIDANQAILKEYPELASQITDASKAQSLAQNTIKIMEQRKKNLLNPKIGYASKFLNTDLGKEIPSIYKSKNPVAMTKQLYKQAQRDMSGQSIDGLRGGFVQDILNKSSLGTFDEYGQKALSGVAMLDYIGKNREVLGHVFSSEQIGRLNKIAKELSNFDLLKSSKGLNIDYETDYVTKFLHFAAKIGGAAWGRHVSHMLGGGTVQIPGYFSSWYGSIAKALTKNRFEQIISDAMLDPSGDLLKVLFTDINKPTSGNTKNLDFIKTKLNAYLVGTGSRVLQDIQENED</sequence>